<evidence type="ECO:0000256" key="1">
    <source>
        <dbReference type="SAM" id="MobiDB-lite"/>
    </source>
</evidence>
<feature type="region of interest" description="Disordered" evidence="1">
    <location>
        <begin position="1"/>
        <end position="63"/>
    </location>
</feature>
<accession>A0A2H2ZSL8</accession>
<proteinExistence type="predicted"/>
<feature type="compositionally biased region" description="Polar residues" evidence="1">
    <location>
        <begin position="54"/>
        <end position="63"/>
    </location>
</feature>
<dbReference type="AlphaFoldDB" id="A0A2H2ZSL8"/>
<dbReference type="EMBL" id="LFMI01000300">
    <property type="protein sequence ID" value="OTA02294.1"/>
    <property type="molecule type" value="Genomic_DNA"/>
</dbReference>
<reference evidence="2 3" key="1">
    <citation type="journal article" date="2015" name="Genome Announc.">
        <title>Genome sequence and annotation of Trichoderma parareesei, the ancestor of the cellulase producer Trichoderma reesei.</title>
        <authorList>
            <person name="Yang D."/>
            <person name="Pomraning K."/>
            <person name="Kopchinskiy A."/>
            <person name="Karimi Aghcheh R."/>
            <person name="Atanasova L."/>
            <person name="Chenthamara K."/>
            <person name="Baker S.E."/>
            <person name="Zhang R."/>
            <person name="Shen Q."/>
            <person name="Freitag M."/>
            <person name="Kubicek C.P."/>
            <person name="Druzhinina I.S."/>
        </authorList>
    </citation>
    <scope>NUCLEOTIDE SEQUENCE [LARGE SCALE GENOMIC DNA]</scope>
    <source>
        <strain evidence="2 3">CBS 125925</strain>
    </source>
</reference>
<sequence>MMDRDIDNDQISDDEIDDGELVDSDLDEDLEETSISIGLNKTGERGSGYHTRNDPSNKYQRQTVTERRGIIEVRCKSRDVIHGVLSKETGESATLLVYDFYLDTTRRSRRIVSASLEFEFGSSIPGAPAPQVQAIAPAGRITLLHSTQEESVTQGAEVNAGAGEFGATAGGKVSWEKTVSRTTSDDARVTGHIFSDDYGKGVGASWTIHENTTIKSGTPSFLRCAILLNRGFDDNQFQCKVRIKVEADWKSEMGRLFGSTPADDPILFDPDMPPTNKLRKYDAENLGSIDLDEFVDIVFDKKLKKKEDS</sequence>
<feature type="compositionally biased region" description="Acidic residues" evidence="1">
    <location>
        <begin position="8"/>
        <end position="32"/>
    </location>
</feature>
<dbReference type="OrthoDB" id="3796612at2759"/>
<evidence type="ECO:0000313" key="2">
    <source>
        <dbReference type="EMBL" id="OTA02294.1"/>
    </source>
</evidence>
<keyword evidence="3" id="KW-1185">Reference proteome</keyword>
<organism evidence="2 3">
    <name type="scientific">Trichoderma parareesei</name>
    <name type="common">Filamentous fungus</name>
    <dbReference type="NCBI Taxonomy" id="858221"/>
    <lineage>
        <taxon>Eukaryota</taxon>
        <taxon>Fungi</taxon>
        <taxon>Dikarya</taxon>
        <taxon>Ascomycota</taxon>
        <taxon>Pezizomycotina</taxon>
        <taxon>Sordariomycetes</taxon>
        <taxon>Hypocreomycetidae</taxon>
        <taxon>Hypocreales</taxon>
        <taxon>Hypocreaceae</taxon>
        <taxon>Trichoderma</taxon>
    </lineage>
</organism>
<evidence type="ECO:0000313" key="3">
    <source>
        <dbReference type="Proteomes" id="UP000219286"/>
    </source>
</evidence>
<protein>
    <submittedName>
        <fullName evidence="2">Uncharacterized protein</fullName>
    </submittedName>
</protein>
<comment type="caution">
    <text evidence="2">The sequence shown here is derived from an EMBL/GenBank/DDBJ whole genome shotgun (WGS) entry which is preliminary data.</text>
</comment>
<name>A0A2H2ZSL8_TRIPA</name>
<gene>
    <name evidence="2" type="ORF">A9Z42_0026490</name>
</gene>
<dbReference type="Proteomes" id="UP000219286">
    <property type="component" value="Unassembled WGS sequence"/>
</dbReference>